<gene>
    <name evidence="1" type="ORF">SAMN04488500_101215</name>
</gene>
<dbReference type="STRING" id="112901.SAMN04488500_101215"/>
<sequence>MEEYLKDTVKGFGERSKRLAIFGPLFQLKSKRKTTAIPFELDWFNLGLLSLLYFFECKLHRQGKKGLQELADFLYELTGNTTGAGKEHYSLIAQTIVETFRDPSGRRHTESIFNWETGEEETYQFTILKTDSFDQETNRQYFTLDEAGLDLIFATKEYFSEFRISIAQLLIRKQLEKGEFASALHEIHEMRIAVQTLRDNIQRLGLEIARNIISEEVHAKYTRTVKAIYERLEREDEEFSELYEFVRETNQKAQIGSRHDADEEARIKIAQVDRELREVHHLHQSLLHDTLVLKNKALEAARQALFSAGVKGFNFDQEIVARVVSSPLPVEAVKALVHPFASLHREAVWPLLAIFFPQRLQKQEQEEVSFAYPEWDTQRQLQLSIQEENFRIIMELVLQVMSGQDSVELKAILPVMPAEILAHRSFCDFWLLLHQRSPVRSLKGEERHVLDKALALLDGDIVEVTETSEILSVGERYALQNMQLRRRRYEDAV</sequence>
<keyword evidence="2" id="KW-1185">Reference proteome</keyword>
<dbReference type="RefSeq" id="WP_084573737.1">
    <property type="nucleotide sequence ID" value="NZ_CP155572.1"/>
</dbReference>
<evidence type="ECO:0008006" key="3">
    <source>
        <dbReference type="Google" id="ProtNLM"/>
    </source>
</evidence>
<reference evidence="1 2" key="1">
    <citation type="submission" date="2017-04" db="EMBL/GenBank/DDBJ databases">
        <authorList>
            <person name="Afonso C.L."/>
            <person name="Miller P.J."/>
            <person name="Scott M.A."/>
            <person name="Spackman E."/>
            <person name="Goraichik I."/>
            <person name="Dimitrov K.M."/>
            <person name="Suarez D.L."/>
            <person name="Swayne D.E."/>
        </authorList>
    </citation>
    <scope>NUCLEOTIDE SEQUENCE [LARGE SCALE GENOMIC DNA]</scope>
    <source>
        <strain evidence="1 2">DSM 5090</strain>
    </source>
</reference>
<name>A0A1W1YBB8_9FIRM</name>
<dbReference type="Proteomes" id="UP000192738">
    <property type="component" value="Unassembled WGS sequence"/>
</dbReference>
<accession>A0A1W1YBB8</accession>
<proteinExistence type="predicted"/>
<evidence type="ECO:0000313" key="2">
    <source>
        <dbReference type="Proteomes" id="UP000192738"/>
    </source>
</evidence>
<organism evidence="1 2">
    <name type="scientific">Sporomusa malonica</name>
    <dbReference type="NCBI Taxonomy" id="112901"/>
    <lineage>
        <taxon>Bacteria</taxon>
        <taxon>Bacillati</taxon>
        <taxon>Bacillota</taxon>
        <taxon>Negativicutes</taxon>
        <taxon>Selenomonadales</taxon>
        <taxon>Sporomusaceae</taxon>
        <taxon>Sporomusa</taxon>
    </lineage>
</organism>
<dbReference type="OrthoDB" id="1685048at2"/>
<dbReference type="AlphaFoldDB" id="A0A1W1YBB8"/>
<protein>
    <recommendedName>
        <fullName evidence="3">Replicative DNA helicase</fullName>
    </recommendedName>
</protein>
<dbReference type="EMBL" id="FWXI01000001">
    <property type="protein sequence ID" value="SMC33455.1"/>
    <property type="molecule type" value="Genomic_DNA"/>
</dbReference>
<evidence type="ECO:0000313" key="1">
    <source>
        <dbReference type="EMBL" id="SMC33455.1"/>
    </source>
</evidence>